<protein>
    <submittedName>
        <fullName evidence="9">PC4-domain-containing protein</fullName>
    </submittedName>
</protein>
<gene>
    <name evidence="9" type="ORF">SISNIDRAFT_481083</name>
</gene>
<keyword evidence="3" id="KW-0805">Transcription regulation</keyword>
<dbReference type="GO" id="GO:0003677">
    <property type="term" value="F:DNA binding"/>
    <property type="evidence" value="ECO:0007669"/>
    <property type="project" value="UniProtKB-KW"/>
</dbReference>
<dbReference type="PANTHER" id="PTHR13215">
    <property type="entry name" value="RNA POLYMERASE II TRANSCRIPTIONAL COACTIVATOR"/>
    <property type="match status" value="1"/>
</dbReference>
<evidence type="ECO:0000256" key="5">
    <source>
        <dbReference type="ARBA" id="ARBA00023163"/>
    </source>
</evidence>
<dbReference type="AlphaFoldDB" id="A0A165A0W6"/>
<dbReference type="GO" id="GO:0005634">
    <property type="term" value="C:nucleus"/>
    <property type="evidence" value="ECO:0007669"/>
    <property type="project" value="UniProtKB-SubCell"/>
</dbReference>
<sequence>MKRKSSPTDSDDKEISTDKKPRKKKQQSEAAERESASDGGNDGTKEDDASSKEEPAPSKKTKDTSHSASSDDIKTSSEGDKYIELGSKRRLTVRSFKGKALIDIREYYGNDGDEKPGKKGISLTPEQWQLIKSSVETIDNLIKDL</sequence>
<keyword evidence="4" id="KW-0238">DNA-binding</keyword>
<evidence type="ECO:0000256" key="1">
    <source>
        <dbReference type="ARBA" id="ARBA00004123"/>
    </source>
</evidence>
<dbReference type="InterPro" id="IPR045125">
    <property type="entry name" value="Sub1/Tcp4-like"/>
</dbReference>
<dbReference type="Proteomes" id="UP000076722">
    <property type="component" value="Unassembled WGS sequence"/>
</dbReference>
<reference evidence="9 10" key="1">
    <citation type="journal article" date="2016" name="Mol. Biol. Evol.">
        <title>Comparative Genomics of Early-Diverging Mushroom-Forming Fungi Provides Insights into the Origins of Lignocellulose Decay Capabilities.</title>
        <authorList>
            <person name="Nagy L.G."/>
            <person name="Riley R."/>
            <person name="Tritt A."/>
            <person name="Adam C."/>
            <person name="Daum C."/>
            <person name="Floudas D."/>
            <person name="Sun H."/>
            <person name="Yadav J.S."/>
            <person name="Pangilinan J."/>
            <person name="Larsson K.H."/>
            <person name="Matsuura K."/>
            <person name="Barry K."/>
            <person name="Labutti K."/>
            <person name="Kuo R."/>
            <person name="Ohm R.A."/>
            <person name="Bhattacharya S.S."/>
            <person name="Shirouzu T."/>
            <person name="Yoshinaga Y."/>
            <person name="Martin F.M."/>
            <person name="Grigoriev I.V."/>
            <person name="Hibbett D.S."/>
        </authorList>
    </citation>
    <scope>NUCLEOTIDE SEQUENCE [LARGE SCALE GENOMIC DNA]</scope>
    <source>
        <strain evidence="9 10">HHB9708</strain>
    </source>
</reference>
<evidence type="ECO:0000259" key="8">
    <source>
        <dbReference type="Pfam" id="PF02229"/>
    </source>
</evidence>
<feature type="compositionally biased region" description="Basic and acidic residues" evidence="7">
    <location>
        <begin position="43"/>
        <end position="82"/>
    </location>
</feature>
<feature type="region of interest" description="Disordered" evidence="7">
    <location>
        <begin position="1"/>
        <end position="82"/>
    </location>
</feature>
<dbReference type="SUPFAM" id="SSF54447">
    <property type="entry name" value="ssDNA-binding transcriptional regulator domain"/>
    <property type="match status" value="1"/>
</dbReference>
<comment type="similarity">
    <text evidence="2">Belongs to the transcriptional coactivator PC4 family.</text>
</comment>
<comment type="subcellular location">
    <subcellularLocation>
        <location evidence="1">Nucleus</location>
    </subcellularLocation>
</comment>
<dbReference type="Gene3D" id="2.30.31.10">
    <property type="entry name" value="Transcriptional Coactivator Pc4, Chain A"/>
    <property type="match status" value="1"/>
</dbReference>
<dbReference type="STRING" id="1314777.A0A165A0W6"/>
<evidence type="ECO:0000256" key="6">
    <source>
        <dbReference type="ARBA" id="ARBA00023242"/>
    </source>
</evidence>
<evidence type="ECO:0000256" key="3">
    <source>
        <dbReference type="ARBA" id="ARBA00023015"/>
    </source>
</evidence>
<evidence type="ECO:0000256" key="7">
    <source>
        <dbReference type="SAM" id="MobiDB-lite"/>
    </source>
</evidence>
<name>A0A165A0W6_9AGAM</name>
<proteinExistence type="inferred from homology"/>
<feature type="compositionally biased region" description="Basic and acidic residues" evidence="7">
    <location>
        <begin position="26"/>
        <end position="36"/>
    </location>
</feature>
<evidence type="ECO:0000256" key="2">
    <source>
        <dbReference type="ARBA" id="ARBA00009001"/>
    </source>
</evidence>
<dbReference type="Pfam" id="PF02229">
    <property type="entry name" value="PC4"/>
    <property type="match status" value="1"/>
</dbReference>
<dbReference type="OrthoDB" id="2505440at2759"/>
<dbReference type="InterPro" id="IPR003173">
    <property type="entry name" value="PC4_C"/>
</dbReference>
<keyword evidence="5" id="KW-0804">Transcription</keyword>
<keyword evidence="6" id="KW-0539">Nucleus</keyword>
<feature type="domain" description="Transcriptional coactivator p15 (PC4) C-terminal" evidence="8">
    <location>
        <begin position="84"/>
        <end position="132"/>
    </location>
</feature>
<dbReference type="EMBL" id="KV419395">
    <property type="protein sequence ID" value="KZS98332.1"/>
    <property type="molecule type" value="Genomic_DNA"/>
</dbReference>
<accession>A0A165A0W6</accession>
<dbReference type="GO" id="GO:0060261">
    <property type="term" value="P:positive regulation of transcription initiation by RNA polymerase II"/>
    <property type="evidence" value="ECO:0007669"/>
    <property type="project" value="InterPro"/>
</dbReference>
<dbReference type="InterPro" id="IPR009044">
    <property type="entry name" value="ssDNA-bd_transcriptional_reg"/>
</dbReference>
<keyword evidence="10" id="KW-1185">Reference proteome</keyword>
<dbReference type="GO" id="GO:0003713">
    <property type="term" value="F:transcription coactivator activity"/>
    <property type="evidence" value="ECO:0007669"/>
    <property type="project" value="InterPro"/>
</dbReference>
<evidence type="ECO:0000313" key="9">
    <source>
        <dbReference type="EMBL" id="KZS98332.1"/>
    </source>
</evidence>
<evidence type="ECO:0000313" key="10">
    <source>
        <dbReference type="Proteomes" id="UP000076722"/>
    </source>
</evidence>
<evidence type="ECO:0000256" key="4">
    <source>
        <dbReference type="ARBA" id="ARBA00023125"/>
    </source>
</evidence>
<organism evidence="9 10">
    <name type="scientific">Sistotremastrum niveocremeum HHB9708</name>
    <dbReference type="NCBI Taxonomy" id="1314777"/>
    <lineage>
        <taxon>Eukaryota</taxon>
        <taxon>Fungi</taxon>
        <taxon>Dikarya</taxon>
        <taxon>Basidiomycota</taxon>
        <taxon>Agaricomycotina</taxon>
        <taxon>Agaricomycetes</taxon>
        <taxon>Sistotremastrales</taxon>
        <taxon>Sistotremastraceae</taxon>
        <taxon>Sertulicium</taxon>
        <taxon>Sertulicium niveocremeum</taxon>
    </lineage>
</organism>